<gene>
    <name evidence="1" type="ORF">EHJ13_01290</name>
</gene>
<accession>A0A9Q4T0Z7</accession>
<dbReference type="RefSeq" id="WP_161590209.1">
    <property type="nucleotide sequence ID" value="NZ_RPBY01000001.1"/>
</dbReference>
<dbReference type="AlphaFoldDB" id="A0A9Q4T0Z7"/>
<evidence type="ECO:0000313" key="1">
    <source>
        <dbReference type="EMBL" id="NCH86100.1"/>
    </source>
</evidence>
<name>A0A9Q4T0Z7_9ENTR</name>
<organism evidence="1 2">
    <name type="scientific">Cronobacter dublinensis</name>
    <dbReference type="NCBI Taxonomy" id="413497"/>
    <lineage>
        <taxon>Bacteria</taxon>
        <taxon>Pseudomonadati</taxon>
        <taxon>Pseudomonadota</taxon>
        <taxon>Gammaproteobacteria</taxon>
        <taxon>Enterobacterales</taxon>
        <taxon>Enterobacteriaceae</taxon>
        <taxon>Cronobacter</taxon>
    </lineage>
</organism>
<proteinExistence type="predicted"/>
<dbReference type="Proteomes" id="UP000778262">
    <property type="component" value="Unassembled WGS sequence"/>
</dbReference>
<dbReference type="InterPro" id="IPR046136">
    <property type="entry name" value="DUF6138"/>
</dbReference>
<comment type="caution">
    <text evidence="1">The sequence shown here is derived from an EMBL/GenBank/DDBJ whole genome shotgun (WGS) entry which is preliminary data.</text>
</comment>
<reference evidence="1" key="1">
    <citation type="submission" date="2018-11" db="EMBL/GenBank/DDBJ databases">
        <title>Genomics analysis of Putative Virulence Factors on Adhesion and Cytotoxicity for Cronobacter spp.</title>
        <authorList>
            <person name="Cui J."/>
        </authorList>
    </citation>
    <scope>NUCLEOTIDE SEQUENCE</scope>
    <source>
        <strain evidence="1">SD69</strain>
    </source>
</reference>
<dbReference type="EMBL" id="RPBY01000001">
    <property type="protein sequence ID" value="NCH86100.1"/>
    <property type="molecule type" value="Genomic_DNA"/>
</dbReference>
<sequence>MSVFAPLRVEQALTLINRWFDDTTERFTSPDAPPDHPLRAGDYSLMLNVESRRVTLEERVEGDADDDPGGWHGALSPDEVRADWLAPLTTLIGARLDTLRRETSFRAWRFHVDARFATCEGRVQATLFAQRDAQHIDALRQAMQDHQRDVLTHGDAPNDPTSTLFYCGNALNRELYPQPDIPALLRDCERIQQLNQGCAALTEHRHWIAYLLSNYVERECLPRWFTVQETPWRERQYQRRPDAPPPTADETALLLYTALIILRFEPSYSKSRGLQFLTLAQQLGIKKAAAYLKTGTGALAQDVVTFESEQVSCAANDVLARVTVHIREESAAAYTQALAFLCRLLVHDFPRSYALKLKSGVREWLPIKGLARNDTHRFFANALTYEACHPALERYARAAARQYEWYADAVAEKCCMPGSYAVFGLALAGEAYFPLLTDTMALVDDEHQSVQDGFIKAFMTRYTLNPQTAPALVACLRVATDALKLKLPPTDDAGTLRALAAALCDMPSDEVYTVLLRLWGKPEPLAKRAAKASGETGALWQALLDAAGLRA</sequence>
<dbReference type="Pfam" id="PF19635">
    <property type="entry name" value="DUF6138"/>
    <property type="match status" value="1"/>
</dbReference>
<evidence type="ECO:0000313" key="2">
    <source>
        <dbReference type="Proteomes" id="UP000778262"/>
    </source>
</evidence>
<protein>
    <submittedName>
        <fullName evidence="1">Uncharacterized protein</fullName>
    </submittedName>
</protein>